<organism evidence="1 2">
    <name type="scientific">Mytilus galloprovincialis</name>
    <name type="common">Mediterranean mussel</name>
    <dbReference type="NCBI Taxonomy" id="29158"/>
    <lineage>
        <taxon>Eukaryota</taxon>
        <taxon>Metazoa</taxon>
        <taxon>Spiralia</taxon>
        <taxon>Lophotrochozoa</taxon>
        <taxon>Mollusca</taxon>
        <taxon>Bivalvia</taxon>
        <taxon>Autobranchia</taxon>
        <taxon>Pteriomorphia</taxon>
        <taxon>Mytilida</taxon>
        <taxon>Mytiloidea</taxon>
        <taxon>Mytilidae</taxon>
        <taxon>Mytilinae</taxon>
        <taxon>Mytilus</taxon>
    </lineage>
</organism>
<protein>
    <submittedName>
        <fullName evidence="1">Uncharacterized protein</fullName>
    </submittedName>
</protein>
<dbReference type="Gene3D" id="2.60.40.640">
    <property type="match status" value="1"/>
</dbReference>
<gene>
    <name evidence="1" type="ORF">MGAL_10B004150</name>
</gene>
<evidence type="ECO:0000313" key="2">
    <source>
        <dbReference type="Proteomes" id="UP000596742"/>
    </source>
</evidence>
<accession>A0A8B6F4P2</accession>
<dbReference type="AlphaFoldDB" id="A0A8B6F4P2"/>
<comment type="caution">
    <text evidence="1">The sequence shown here is derived from an EMBL/GenBank/DDBJ whole genome shotgun (WGS) entry which is preliminary data.</text>
</comment>
<dbReference type="Proteomes" id="UP000596742">
    <property type="component" value="Unassembled WGS sequence"/>
</dbReference>
<name>A0A8B6F4P2_MYTGA</name>
<sequence length="69" mass="7418">MATLDVRLKKVNKIYKEGDVVAGVIVVTSNGDLQHQGITLTVDGAVTLQLSAKVLDCLKHFTIHLSLST</sequence>
<proteinExistence type="predicted"/>
<keyword evidence="2" id="KW-1185">Reference proteome</keyword>
<dbReference type="OrthoDB" id="10263384at2759"/>
<reference evidence="1" key="1">
    <citation type="submission" date="2018-11" db="EMBL/GenBank/DDBJ databases">
        <authorList>
            <person name="Alioto T."/>
            <person name="Alioto T."/>
        </authorList>
    </citation>
    <scope>NUCLEOTIDE SEQUENCE</scope>
</reference>
<dbReference type="EMBL" id="UYJE01006152">
    <property type="protein sequence ID" value="VDI43469.1"/>
    <property type="molecule type" value="Genomic_DNA"/>
</dbReference>
<evidence type="ECO:0000313" key="1">
    <source>
        <dbReference type="EMBL" id="VDI43469.1"/>
    </source>
</evidence>
<dbReference type="InterPro" id="IPR014752">
    <property type="entry name" value="Arrestin-like_C"/>
</dbReference>